<comment type="subcellular location">
    <subcellularLocation>
        <location evidence="1">Cell membrane</location>
        <topology evidence="1">Multi-pass membrane protein</topology>
    </subcellularLocation>
</comment>
<feature type="transmembrane region" description="Helical" evidence="10">
    <location>
        <begin position="295"/>
        <end position="314"/>
    </location>
</feature>
<dbReference type="SUPFAM" id="SSF103473">
    <property type="entry name" value="MFS general substrate transporter"/>
    <property type="match status" value="1"/>
</dbReference>
<sequence length="460" mass="48734">MSSESGAAPAEPEPAGGEAEVDEAAVRKAVIASAMGNCIEWFDFGVFSAGVMTAIIGEVFFPEDSAGSATLRSFALIAAAFLARPFGGLFFGPMGDKLGRKRVLATTIILMSGATFVIGILPSYAVIGIAAPLVLLAVRLIQGFSTGGEYGGAATMIAEYAPTNKRGFYGSFLELGTLVGYILGAGLVLLMTVVLGDDAMREWGWRIPFLVALPLGVVGLYVRTRIEDTPTFQKMEESGKKAASPLKETLRHWKRRILLLIGIVFLLNIADYTMLTFMPSYLIDYLDYDDTTSQLVTIGVEAVMILFIVPLGALSDRIGRKPLLITAAIGFFLLSWPAFALMQTGDTLGVLGGYAIIGGLLVLMLAVIGSTFPAIFPTNVRYGAFAIGYNISTSLFGGTTAVVVGSLISVTDSNYVPAFYLMLAAAVAFVPILKIPETARVPIDRVGNEDAPELEGSGAK</sequence>
<feature type="transmembrane region" description="Helical" evidence="10">
    <location>
        <begin position="354"/>
        <end position="375"/>
    </location>
</feature>
<keyword evidence="7 10" id="KW-1133">Transmembrane helix</keyword>
<keyword evidence="6" id="KW-0769">Symport</keyword>
<evidence type="ECO:0000313" key="12">
    <source>
        <dbReference type="EMBL" id="MBE1530948.1"/>
    </source>
</evidence>
<keyword evidence="5 10" id="KW-0812">Transmembrane</keyword>
<evidence type="ECO:0000256" key="4">
    <source>
        <dbReference type="ARBA" id="ARBA00022475"/>
    </source>
</evidence>
<evidence type="ECO:0000259" key="11">
    <source>
        <dbReference type="PROSITE" id="PS50850"/>
    </source>
</evidence>
<gene>
    <name evidence="12" type="ORF">H4W34_000781</name>
</gene>
<dbReference type="InterPro" id="IPR051084">
    <property type="entry name" value="H+-coupled_symporters"/>
</dbReference>
<evidence type="ECO:0000256" key="6">
    <source>
        <dbReference type="ARBA" id="ARBA00022847"/>
    </source>
</evidence>
<dbReference type="Proteomes" id="UP000627838">
    <property type="component" value="Unassembled WGS sequence"/>
</dbReference>
<keyword evidence="4" id="KW-1003">Cell membrane</keyword>
<evidence type="ECO:0000256" key="10">
    <source>
        <dbReference type="SAM" id="Phobius"/>
    </source>
</evidence>
<accession>A0ABR9JK70</accession>
<evidence type="ECO:0000256" key="2">
    <source>
        <dbReference type="ARBA" id="ARBA00008240"/>
    </source>
</evidence>
<dbReference type="PROSITE" id="PS50850">
    <property type="entry name" value="MFS"/>
    <property type="match status" value="1"/>
</dbReference>
<feature type="compositionally biased region" description="Low complexity" evidence="9">
    <location>
        <begin position="1"/>
        <end position="18"/>
    </location>
</feature>
<dbReference type="InterPro" id="IPR005829">
    <property type="entry name" value="Sugar_transporter_CS"/>
</dbReference>
<proteinExistence type="inferred from homology"/>
<comment type="caution">
    <text evidence="12">The sequence shown here is derived from an EMBL/GenBank/DDBJ whole genome shotgun (WGS) entry which is preliminary data.</text>
</comment>
<evidence type="ECO:0000313" key="13">
    <source>
        <dbReference type="Proteomes" id="UP000627838"/>
    </source>
</evidence>
<evidence type="ECO:0000256" key="5">
    <source>
        <dbReference type="ARBA" id="ARBA00022692"/>
    </source>
</evidence>
<evidence type="ECO:0000256" key="8">
    <source>
        <dbReference type="ARBA" id="ARBA00023136"/>
    </source>
</evidence>
<feature type="transmembrane region" description="Helical" evidence="10">
    <location>
        <begin position="415"/>
        <end position="433"/>
    </location>
</feature>
<dbReference type="InterPro" id="IPR020846">
    <property type="entry name" value="MFS_dom"/>
</dbReference>
<keyword evidence="8 10" id="KW-0472">Membrane</keyword>
<dbReference type="PROSITE" id="PS00216">
    <property type="entry name" value="SUGAR_TRANSPORT_1"/>
    <property type="match status" value="1"/>
</dbReference>
<feature type="transmembrane region" description="Helical" evidence="10">
    <location>
        <begin position="387"/>
        <end position="409"/>
    </location>
</feature>
<reference evidence="12 13" key="1">
    <citation type="submission" date="2020-10" db="EMBL/GenBank/DDBJ databases">
        <title>Sequencing the genomes of 1000 actinobacteria strains.</title>
        <authorList>
            <person name="Klenk H.-P."/>
        </authorList>
    </citation>
    <scope>NUCLEOTIDE SEQUENCE [LARGE SCALE GENOMIC DNA]</scope>
    <source>
        <strain evidence="12 13">DSM 46744</strain>
    </source>
</reference>
<feature type="transmembrane region" description="Helical" evidence="10">
    <location>
        <begin position="41"/>
        <end position="61"/>
    </location>
</feature>
<feature type="transmembrane region" description="Helical" evidence="10">
    <location>
        <begin position="257"/>
        <end position="275"/>
    </location>
</feature>
<keyword evidence="3" id="KW-0813">Transport</keyword>
<feature type="transmembrane region" description="Helical" evidence="10">
    <location>
        <begin position="168"/>
        <end position="191"/>
    </location>
</feature>
<feature type="region of interest" description="Disordered" evidence="9">
    <location>
        <begin position="1"/>
        <end position="20"/>
    </location>
</feature>
<protein>
    <submittedName>
        <fullName evidence="12">MHS family proline/betaine transporter-like MFS transporter</fullName>
    </submittedName>
</protein>
<evidence type="ECO:0000256" key="7">
    <source>
        <dbReference type="ARBA" id="ARBA00022989"/>
    </source>
</evidence>
<feature type="transmembrane region" description="Helical" evidence="10">
    <location>
        <begin position="73"/>
        <end position="91"/>
    </location>
</feature>
<dbReference type="Pfam" id="PF07690">
    <property type="entry name" value="MFS_1"/>
    <property type="match status" value="1"/>
</dbReference>
<feature type="domain" description="Major facilitator superfamily (MFS) profile" evidence="11">
    <location>
        <begin position="29"/>
        <end position="439"/>
    </location>
</feature>
<evidence type="ECO:0000256" key="1">
    <source>
        <dbReference type="ARBA" id="ARBA00004651"/>
    </source>
</evidence>
<dbReference type="PANTHER" id="PTHR43528">
    <property type="entry name" value="ALPHA-KETOGLUTARATE PERMEASE"/>
    <property type="match status" value="1"/>
</dbReference>
<evidence type="ECO:0000256" key="9">
    <source>
        <dbReference type="SAM" id="MobiDB-lite"/>
    </source>
</evidence>
<dbReference type="PANTHER" id="PTHR43528:SF1">
    <property type="entry name" value="ALPHA-KETOGLUTARATE PERMEASE"/>
    <property type="match status" value="1"/>
</dbReference>
<dbReference type="Gene3D" id="1.20.1250.20">
    <property type="entry name" value="MFS general substrate transporter like domains"/>
    <property type="match status" value="2"/>
</dbReference>
<evidence type="ECO:0000256" key="3">
    <source>
        <dbReference type="ARBA" id="ARBA00022448"/>
    </source>
</evidence>
<dbReference type="InterPro" id="IPR036259">
    <property type="entry name" value="MFS_trans_sf"/>
</dbReference>
<comment type="similarity">
    <text evidence="2">Belongs to the major facilitator superfamily. Metabolite:H+ Symporter (MHS) family (TC 2.A.1.6) family.</text>
</comment>
<keyword evidence="13" id="KW-1185">Reference proteome</keyword>
<dbReference type="EMBL" id="JADBDZ010000001">
    <property type="protein sequence ID" value="MBE1530948.1"/>
    <property type="molecule type" value="Genomic_DNA"/>
</dbReference>
<dbReference type="InterPro" id="IPR011701">
    <property type="entry name" value="MFS"/>
</dbReference>
<name>A0ABR9JK70_9ACTN</name>
<organism evidence="12 13">
    <name type="scientific">Actinomadura algeriensis</name>
    <dbReference type="NCBI Taxonomy" id="1679523"/>
    <lineage>
        <taxon>Bacteria</taxon>
        <taxon>Bacillati</taxon>
        <taxon>Actinomycetota</taxon>
        <taxon>Actinomycetes</taxon>
        <taxon>Streptosporangiales</taxon>
        <taxon>Thermomonosporaceae</taxon>
        <taxon>Actinomadura</taxon>
    </lineage>
</organism>
<feature type="transmembrane region" description="Helical" evidence="10">
    <location>
        <begin position="323"/>
        <end position="342"/>
    </location>
</feature>
<feature type="transmembrane region" description="Helical" evidence="10">
    <location>
        <begin position="203"/>
        <end position="222"/>
    </location>
</feature>
<dbReference type="RefSeq" id="WP_192757892.1">
    <property type="nucleotide sequence ID" value="NZ_JADBDZ010000001.1"/>
</dbReference>